<dbReference type="GO" id="GO:0000164">
    <property type="term" value="C:protein phosphatase type 1 complex"/>
    <property type="evidence" value="ECO:0007669"/>
    <property type="project" value="TreeGrafter"/>
</dbReference>
<dbReference type="PANTHER" id="PTHR12307">
    <property type="entry name" value="PROTEIN PHOSPHATASE 1 REGULATORY SUBUNIT"/>
    <property type="match status" value="1"/>
</dbReference>
<dbReference type="EMBL" id="JAATIS010009265">
    <property type="protein sequence ID" value="KAG2455817.1"/>
    <property type="molecule type" value="Genomic_DNA"/>
</dbReference>
<dbReference type="GO" id="GO:2001069">
    <property type="term" value="F:glycogen binding"/>
    <property type="evidence" value="ECO:0007669"/>
    <property type="project" value="TreeGrafter"/>
</dbReference>
<organism evidence="3 4">
    <name type="scientific">Polypterus senegalus</name>
    <name type="common">Senegal bichir</name>
    <dbReference type="NCBI Taxonomy" id="55291"/>
    <lineage>
        <taxon>Eukaryota</taxon>
        <taxon>Metazoa</taxon>
        <taxon>Chordata</taxon>
        <taxon>Craniata</taxon>
        <taxon>Vertebrata</taxon>
        <taxon>Euteleostomi</taxon>
        <taxon>Actinopterygii</taxon>
        <taxon>Polypteriformes</taxon>
        <taxon>Polypteridae</taxon>
        <taxon>Polypterus</taxon>
    </lineage>
</organism>
<feature type="compositionally biased region" description="Acidic residues" evidence="1">
    <location>
        <begin position="23"/>
        <end position="32"/>
    </location>
</feature>
<protein>
    <submittedName>
        <fullName evidence="3">PPR3A phosphatase</fullName>
    </submittedName>
</protein>
<dbReference type="InterPro" id="IPR038175">
    <property type="entry name" value="CBM21_dom_sf"/>
</dbReference>
<dbReference type="GO" id="GO:0008157">
    <property type="term" value="F:protein phosphatase 1 binding"/>
    <property type="evidence" value="ECO:0007669"/>
    <property type="project" value="TreeGrafter"/>
</dbReference>
<gene>
    <name evidence="3" type="primary">Ppp1r3a_1</name>
    <name evidence="3" type="ORF">GTO96_0007261</name>
</gene>
<accession>A0A8X8BIL0</accession>
<proteinExistence type="predicted"/>
<dbReference type="Pfam" id="PF03370">
    <property type="entry name" value="CBM_21"/>
    <property type="match status" value="1"/>
</dbReference>
<evidence type="ECO:0000313" key="3">
    <source>
        <dbReference type="EMBL" id="KAG2455817.1"/>
    </source>
</evidence>
<dbReference type="PROSITE" id="PS51159">
    <property type="entry name" value="CBM21"/>
    <property type="match status" value="1"/>
</dbReference>
<dbReference type="Proteomes" id="UP000886611">
    <property type="component" value="Unassembled WGS sequence"/>
</dbReference>
<evidence type="ECO:0000256" key="1">
    <source>
        <dbReference type="SAM" id="MobiDB-lite"/>
    </source>
</evidence>
<evidence type="ECO:0000313" key="4">
    <source>
        <dbReference type="Proteomes" id="UP000886611"/>
    </source>
</evidence>
<feature type="non-terminal residue" evidence="3">
    <location>
        <position position="1"/>
    </location>
</feature>
<feature type="region of interest" description="Disordered" evidence="1">
    <location>
        <begin position="569"/>
        <end position="611"/>
    </location>
</feature>
<dbReference type="AlphaFoldDB" id="A0A8X8BIL0"/>
<dbReference type="InterPro" id="IPR005036">
    <property type="entry name" value="CBM21_dom"/>
</dbReference>
<dbReference type="GO" id="GO:0005979">
    <property type="term" value="P:regulation of glycogen biosynthetic process"/>
    <property type="evidence" value="ECO:0007669"/>
    <property type="project" value="TreeGrafter"/>
</dbReference>
<feature type="non-terminal residue" evidence="3">
    <location>
        <position position="866"/>
    </location>
</feature>
<feature type="region of interest" description="Disordered" evidence="1">
    <location>
        <begin position="389"/>
        <end position="412"/>
    </location>
</feature>
<feature type="domain" description="CBM21" evidence="2">
    <location>
        <begin position="129"/>
        <end position="238"/>
    </location>
</feature>
<name>A0A8X8BIL0_POLSE</name>
<feature type="region of interest" description="Disordered" evidence="1">
    <location>
        <begin position="248"/>
        <end position="268"/>
    </location>
</feature>
<dbReference type="CDD" id="cd22255">
    <property type="entry name" value="PBD_PPP1R3A"/>
    <property type="match status" value="1"/>
</dbReference>
<sequence>MSERQESSSFLTIPSRQALAEAAGDEEDEDDPALLSRLLPRSSPIPRRRGLSIIEDTAEYFKNRSQVSAERRVSFADAVGFDLVEVKFYHKFDSDDILATSKEDSEDVSPIYQVLPTFTSPDPCQLLQAVRAQKVEVERVWPAADDPLSLLGHVRVLNVSFQKCVYVRSTMDSWGTFFDYLADYVPDSSDGETDQFLFRLAFTAPYLTDGSRIEFVVRYESPEGVFWANNGGQNYAVVLKVTAKDTVTAKEEEEENDEEEAEKYMESVPTVNKPHRGILKPVALRSRAEHEIPEMEDEHKVMERDTEETSPDREHSSLAYPDINIEIPAVFRLSPSPDIQLQAEPYSAFEEVAPFSRIPLFPDQHDPHSTCESIPNTVLNELWKTSVDVEKQSSADTPIPPLPEQPETSIPKVQEPSDVSLNVVPSQGLTNGINSRLDSVTPPESGTLENQTECKMLEMQFAKDIESKVVFSSAASQFREKHTIKDSQLDFTLALESNVMENHKLDSKGKILSPSQSGEDKSFLGNNNQTNISHSLELPLKIISFDADESGFETEVKEDKSQTEMLAGGAFENVDNAWPEKTTSTSPARKAEEIKKQDNQEAEEKMIEKHDNQAVVDTDDERNTERSARIDESRMASKSMLDSNKENEFGQKLEKSVSSISYFSTPALKPEDADNGEKVVQNREEVPTAKLANRKIDFNIPKDMPDPGQLDRNFQVQDNTIKEEQGAFKSCDVSRLEISDQKSSAAPSVGMQMDTFSVAKEESQGMQEVKTSESYYGNFQKEVCCTEVSRGGLACVVREPLFNQALCTSFKADKVRQSGDFESNNLCWYLEGCRFKFPYCQKGSYSVQPLSKTLNLKIAPGVLYNG</sequence>
<feature type="compositionally biased region" description="Basic and acidic residues" evidence="1">
    <location>
        <begin position="589"/>
        <end position="611"/>
    </location>
</feature>
<feature type="compositionally biased region" description="Acidic residues" evidence="1">
    <location>
        <begin position="251"/>
        <end position="261"/>
    </location>
</feature>
<feature type="region of interest" description="Disordered" evidence="1">
    <location>
        <begin position="1"/>
        <end position="39"/>
    </location>
</feature>
<dbReference type="PANTHER" id="PTHR12307:SF40">
    <property type="entry name" value="PROTEIN PHOSPHATASE 1 REGULATORY SUBUNIT 3F"/>
    <property type="match status" value="1"/>
</dbReference>
<comment type="caution">
    <text evidence="3">The sequence shown here is derived from an EMBL/GenBank/DDBJ whole genome shotgun (WGS) entry which is preliminary data.</text>
</comment>
<feature type="region of interest" description="Disordered" evidence="1">
    <location>
        <begin position="296"/>
        <end position="316"/>
    </location>
</feature>
<evidence type="ECO:0000259" key="2">
    <source>
        <dbReference type="PROSITE" id="PS51159"/>
    </source>
</evidence>
<dbReference type="InterPro" id="IPR050782">
    <property type="entry name" value="PP1_regulatory_subunit_3"/>
</dbReference>
<reference evidence="3 4" key="1">
    <citation type="journal article" date="2021" name="Cell">
        <title>Tracing the genetic footprints of vertebrate landing in non-teleost ray-finned fishes.</title>
        <authorList>
            <person name="Bi X."/>
            <person name="Wang K."/>
            <person name="Yang L."/>
            <person name="Pan H."/>
            <person name="Jiang H."/>
            <person name="Wei Q."/>
            <person name="Fang M."/>
            <person name="Yu H."/>
            <person name="Zhu C."/>
            <person name="Cai Y."/>
            <person name="He Y."/>
            <person name="Gan X."/>
            <person name="Zeng H."/>
            <person name="Yu D."/>
            <person name="Zhu Y."/>
            <person name="Jiang H."/>
            <person name="Qiu Q."/>
            <person name="Yang H."/>
            <person name="Zhang Y.E."/>
            <person name="Wang W."/>
            <person name="Zhu M."/>
            <person name="He S."/>
            <person name="Zhang G."/>
        </authorList>
    </citation>
    <scope>NUCLEOTIDE SEQUENCE [LARGE SCALE GENOMIC DNA]</scope>
    <source>
        <strain evidence="3">Bchr_013</strain>
    </source>
</reference>
<dbReference type="Gene3D" id="2.60.40.2440">
    <property type="entry name" value="Carbohydrate binding type-21 domain"/>
    <property type="match status" value="1"/>
</dbReference>
<keyword evidence="4" id="KW-1185">Reference proteome</keyword>